<name>A0A386WQ98_9ACTN</name>
<dbReference type="KEGG" id="mtua:CSH63_19220"/>
<dbReference type="PANTHER" id="PTHR11261:SF3">
    <property type="entry name" value="RETINOL-BINDING PROTEIN 3"/>
    <property type="match status" value="1"/>
</dbReference>
<dbReference type="InterPro" id="IPR005151">
    <property type="entry name" value="Tail-specific_protease"/>
</dbReference>
<dbReference type="Gene3D" id="3.30.750.44">
    <property type="match status" value="1"/>
</dbReference>
<evidence type="ECO:0000313" key="3">
    <source>
        <dbReference type="Proteomes" id="UP000267804"/>
    </source>
</evidence>
<dbReference type="CDD" id="cd07563">
    <property type="entry name" value="Peptidase_S41_IRBP"/>
    <property type="match status" value="1"/>
</dbReference>
<dbReference type="Pfam" id="PF11918">
    <property type="entry name" value="Peptidase_S41_N"/>
    <property type="match status" value="1"/>
</dbReference>
<feature type="domain" description="Tail specific protease" evidence="1">
    <location>
        <begin position="86"/>
        <end position="280"/>
    </location>
</feature>
<evidence type="ECO:0000313" key="2">
    <source>
        <dbReference type="EMBL" id="AYF29560.1"/>
    </source>
</evidence>
<dbReference type="GO" id="GO:0006508">
    <property type="term" value="P:proteolysis"/>
    <property type="evidence" value="ECO:0007669"/>
    <property type="project" value="InterPro"/>
</dbReference>
<organism evidence="2 3">
    <name type="scientific">Micromonospora tulbaghiae</name>
    <dbReference type="NCBI Taxonomy" id="479978"/>
    <lineage>
        <taxon>Bacteria</taxon>
        <taxon>Bacillati</taxon>
        <taxon>Actinomycetota</taxon>
        <taxon>Actinomycetes</taxon>
        <taxon>Micromonosporales</taxon>
        <taxon>Micromonosporaceae</taxon>
        <taxon>Micromonospora</taxon>
    </lineage>
</organism>
<dbReference type="EMBL" id="CP024087">
    <property type="protein sequence ID" value="AYF29560.1"/>
    <property type="molecule type" value="Genomic_DNA"/>
</dbReference>
<gene>
    <name evidence="2" type="ORF">CSH63_19220</name>
</gene>
<dbReference type="SUPFAM" id="SSF52096">
    <property type="entry name" value="ClpP/crotonase"/>
    <property type="match status" value="1"/>
</dbReference>
<sequence>MDPEDVTTIVERAAGLVADEYVLPDVADRLAGHLRERLRAGAYAGAGDPATLGALVTADLQSVNGDLHLRLKHHEQPLSDKADDPTGEHFARLAALGMGGVTRVQRLPGNIGLLEIKPYVFPPDLAGDALTAALRLLAGTDALLLDLRGTEGGSPDGVALICGWFFAEPTHLHTMHERSGATRQFFSAAWLPVPRYASDKPVHVLTGPATFSGGEELAYDLQQFGRATVVGEPTRGGAHPRIGHRLHPHLELTVPVARPVHAASGTNWEGCGVAPDVETPADRAHDVAYRRSLEALLAADPDRPTAAEARTALAALG</sequence>
<dbReference type="AlphaFoldDB" id="A0A386WQ98"/>
<dbReference type="Pfam" id="PF03572">
    <property type="entry name" value="Peptidase_S41"/>
    <property type="match status" value="1"/>
</dbReference>
<dbReference type="GO" id="GO:0008236">
    <property type="term" value="F:serine-type peptidase activity"/>
    <property type="evidence" value="ECO:0007669"/>
    <property type="project" value="InterPro"/>
</dbReference>
<evidence type="ECO:0000259" key="1">
    <source>
        <dbReference type="SMART" id="SM00245"/>
    </source>
</evidence>
<dbReference type="RefSeq" id="WP_120571479.1">
    <property type="nucleotide sequence ID" value="NZ_CP024087.1"/>
</dbReference>
<dbReference type="PANTHER" id="PTHR11261">
    <property type="entry name" value="INTERPHOTORECEPTOR RETINOID-BINDING PROTEIN"/>
    <property type="match status" value="1"/>
</dbReference>
<dbReference type="Gene3D" id="3.90.226.10">
    <property type="entry name" value="2-enoyl-CoA Hydratase, Chain A, domain 1"/>
    <property type="match status" value="1"/>
</dbReference>
<dbReference type="SMART" id="SM00245">
    <property type="entry name" value="TSPc"/>
    <property type="match status" value="1"/>
</dbReference>
<accession>A0A386WQ98</accession>
<protein>
    <submittedName>
        <fullName evidence="2">Peptidase S41</fullName>
    </submittedName>
</protein>
<dbReference type="InterPro" id="IPR029045">
    <property type="entry name" value="ClpP/crotonase-like_dom_sf"/>
</dbReference>
<proteinExistence type="predicted"/>
<reference evidence="2 3" key="1">
    <citation type="submission" date="2017-10" db="EMBL/GenBank/DDBJ databases">
        <title>Integration of genomic and chemical information greatly accelerates assignment of the full stereostructure of myelolactone, a potent inhibitor of myeloma from a marine-derived Micromonospora.</title>
        <authorList>
            <person name="Kim M.C."/>
            <person name="Machado H."/>
            <person name="Jensen P.R."/>
            <person name="Fenical W."/>
        </authorList>
    </citation>
    <scope>NUCLEOTIDE SEQUENCE [LARGE SCALE GENOMIC DNA]</scope>
    <source>
        <strain evidence="2 3">CNY-010</strain>
    </source>
</reference>
<dbReference type="Proteomes" id="UP000267804">
    <property type="component" value="Chromosome"/>
</dbReference>